<dbReference type="InterPro" id="IPR001128">
    <property type="entry name" value="Cyt_P450"/>
</dbReference>
<accession>A0A7J6H9T2</accession>
<dbReference type="GO" id="GO:0020037">
    <property type="term" value="F:heme binding"/>
    <property type="evidence" value="ECO:0007669"/>
    <property type="project" value="InterPro"/>
</dbReference>
<dbReference type="FunFam" id="1.10.630.10:FF:000008">
    <property type="entry name" value="Cytochrome P450 71D8"/>
    <property type="match status" value="1"/>
</dbReference>
<proteinExistence type="inferred from homology"/>
<dbReference type="PANTHER" id="PTHR47953">
    <property type="entry name" value="OS08G0105600 PROTEIN"/>
    <property type="match status" value="1"/>
</dbReference>
<keyword evidence="7 12" id="KW-1133">Transmembrane helix</keyword>
<keyword evidence="9" id="KW-0408">Iron</keyword>
<evidence type="ECO:0000256" key="8">
    <source>
        <dbReference type="ARBA" id="ARBA00023002"/>
    </source>
</evidence>
<dbReference type="Gene3D" id="1.10.630.10">
    <property type="entry name" value="Cytochrome P450"/>
    <property type="match status" value="4"/>
</dbReference>
<evidence type="ECO:0000256" key="2">
    <source>
        <dbReference type="ARBA" id="ARBA00004167"/>
    </source>
</evidence>
<keyword evidence="4" id="KW-0349">Heme</keyword>
<dbReference type="SUPFAM" id="SSF48264">
    <property type="entry name" value="Cytochrome P450"/>
    <property type="match status" value="3"/>
</dbReference>
<dbReference type="FunFam" id="1.10.630.10:FF:000126">
    <property type="entry name" value="Predicted protein"/>
    <property type="match status" value="2"/>
</dbReference>
<dbReference type="CDD" id="cd11072">
    <property type="entry name" value="CYP71-like"/>
    <property type="match status" value="1"/>
</dbReference>
<gene>
    <name evidence="13" type="ORF">G4B88_016539</name>
</gene>
<dbReference type="GO" id="GO:0004497">
    <property type="term" value="F:monooxygenase activity"/>
    <property type="evidence" value="ECO:0007669"/>
    <property type="project" value="UniProtKB-KW"/>
</dbReference>
<evidence type="ECO:0000313" key="13">
    <source>
        <dbReference type="EMBL" id="KAF4391229.1"/>
    </source>
</evidence>
<comment type="similarity">
    <text evidence="3">Belongs to the cytochrome P450 family.</text>
</comment>
<dbReference type="AlphaFoldDB" id="A0A7J6H9T2"/>
<evidence type="ECO:0000256" key="5">
    <source>
        <dbReference type="ARBA" id="ARBA00022692"/>
    </source>
</evidence>
<reference evidence="13 14" key="1">
    <citation type="journal article" date="2020" name="bioRxiv">
        <title>Sequence and annotation of 42 cannabis genomes reveals extensive copy number variation in cannabinoid synthesis and pathogen resistance genes.</title>
        <authorList>
            <person name="Mckernan K.J."/>
            <person name="Helbert Y."/>
            <person name="Kane L.T."/>
            <person name="Ebling H."/>
            <person name="Zhang L."/>
            <person name="Liu B."/>
            <person name="Eaton Z."/>
            <person name="Mclaughlin S."/>
            <person name="Kingan S."/>
            <person name="Baybayan P."/>
            <person name="Concepcion G."/>
            <person name="Jordan M."/>
            <person name="Riva A."/>
            <person name="Barbazuk W."/>
            <person name="Harkins T."/>
        </authorList>
    </citation>
    <scope>NUCLEOTIDE SEQUENCE [LARGE SCALE GENOMIC DNA]</scope>
    <source>
        <strain evidence="14">cv. Jamaican Lion 4</strain>
        <tissue evidence="13">Leaf</tissue>
    </source>
</reference>
<evidence type="ECO:0000256" key="3">
    <source>
        <dbReference type="ARBA" id="ARBA00010617"/>
    </source>
</evidence>
<evidence type="ECO:0008006" key="15">
    <source>
        <dbReference type="Google" id="ProtNLM"/>
    </source>
</evidence>
<evidence type="ECO:0000256" key="11">
    <source>
        <dbReference type="ARBA" id="ARBA00023136"/>
    </source>
</evidence>
<dbReference type="PRINTS" id="PR00385">
    <property type="entry name" value="P450"/>
</dbReference>
<dbReference type="InterPro" id="IPR017972">
    <property type="entry name" value="Cyt_P450_CS"/>
</dbReference>
<dbReference type="InterPro" id="IPR002401">
    <property type="entry name" value="Cyt_P450_E_grp-I"/>
</dbReference>
<keyword evidence="11 12" id="KW-0472">Membrane</keyword>
<dbReference type="PANTHER" id="PTHR47953:SF19">
    <property type="entry name" value="OS06G0641600 PROTEIN"/>
    <property type="match status" value="1"/>
</dbReference>
<keyword evidence="6" id="KW-0479">Metal-binding</keyword>
<protein>
    <recommendedName>
        <fullName evidence="15">Cytochrome P450</fullName>
    </recommendedName>
</protein>
<dbReference type="InterPro" id="IPR036396">
    <property type="entry name" value="Cyt_P450_sf"/>
</dbReference>
<evidence type="ECO:0000256" key="6">
    <source>
        <dbReference type="ARBA" id="ARBA00022723"/>
    </source>
</evidence>
<name>A0A7J6H9T2_CANSA</name>
<dbReference type="GO" id="GO:0016705">
    <property type="term" value="F:oxidoreductase activity, acting on paired donors, with incorporation or reduction of molecular oxygen"/>
    <property type="evidence" value="ECO:0007669"/>
    <property type="project" value="InterPro"/>
</dbReference>
<feature type="transmembrane region" description="Helical" evidence="12">
    <location>
        <begin position="122"/>
        <end position="142"/>
    </location>
</feature>
<keyword evidence="8" id="KW-0560">Oxidoreductase</keyword>
<evidence type="ECO:0000256" key="4">
    <source>
        <dbReference type="ARBA" id="ARBA00022617"/>
    </source>
</evidence>
<organism evidence="13 14">
    <name type="scientific">Cannabis sativa</name>
    <name type="common">Hemp</name>
    <name type="synonym">Marijuana</name>
    <dbReference type="NCBI Taxonomy" id="3483"/>
    <lineage>
        <taxon>Eukaryota</taxon>
        <taxon>Viridiplantae</taxon>
        <taxon>Streptophyta</taxon>
        <taxon>Embryophyta</taxon>
        <taxon>Tracheophyta</taxon>
        <taxon>Spermatophyta</taxon>
        <taxon>Magnoliopsida</taxon>
        <taxon>eudicotyledons</taxon>
        <taxon>Gunneridae</taxon>
        <taxon>Pentapetalae</taxon>
        <taxon>rosids</taxon>
        <taxon>fabids</taxon>
        <taxon>Rosales</taxon>
        <taxon>Cannabaceae</taxon>
        <taxon>Cannabis</taxon>
    </lineage>
</organism>
<dbReference type="EMBL" id="JAATIQ010000060">
    <property type="protein sequence ID" value="KAF4391229.1"/>
    <property type="molecule type" value="Genomic_DNA"/>
</dbReference>
<comment type="caution">
    <text evidence="13">The sequence shown here is derived from an EMBL/GenBank/DDBJ whole genome shotgun (WGS) entry which is preliminary data.</text>
</comment>
<feature type="transmembrane region" description="Helical" evidence="12">
    <location>
        <begin position="1009"/>
        <end position="1028"/>
    </location>
</feature>
<dbReference type="Pfam" id="PF00067">
    <property type="entry name" value="p450"/>
    <property type="match status" value="3"/>
</dbReference>
<comment type="subcellular location">
    <subcellularLocation>
        <location evidence="2">Membrane</location>
        <topology evidence="2">Single-pass membrane protein</topology>
    </subcellularLocation>
</comment>
<dbReference type="PROSITE" id="PS00086">
    <property type="entry name" value="CYTOCHROME_P450"/>
    <property type="match status" value="3"/>
</dbReference>
<dbReference type="InterPro" id="IPR052306">
    <property type="entry name" value="CYP450_71D"/>
</dbReference>
<dbReference type="GO" id="GO:0016020">
    <property type="term" value="C:membrane"/>
    <property type="evidence" value="ECO:0007669"/>
    <property type="project" value="UniProtKB-SubCell"/>
</dbReference>
<evidence type="ECO:0000313" key="14">
    <source>
        <dbReference type="Proteomes" id="UP000583929"/>
    </source>
</evidence>
<feature type="transmembrane region" description="Helical" evidence="12">
    <location>
        <begin position="168"/>
        <end position="193"/>
    </location>
</feature>
<keyword evidence="5 12" id="KW-0812">Transmembrane</keyword>
<sequence length="1067" mass="122599">MRNPRVMKKAQDEVRKVVKKNGSIMNEGLLNEMKYLKSVVKETLRLHPPGALVPRECRENCEINGYQIPKKTRLIVNLWAIGRDPKYWIEPENFMPERFIESSIEFKGGNFEYIPFGAGRRICPGISFGLINVELPLAYLLYHFNWNLPNKMNHENLDMTEFVGASYLFHYCFSIFLTLFLFIMIIIPSYLIITLSSKKSSKTKVKITSTPKLPPGPKKLPLIGNLHNLIGSSLPHRRLSDLAKKYGPLINLQLGEVPHIIAFPSQTWLNWISHIKKNFEKNIETVEITLDNILDEHNKDKEAMIDTHDYSKNVKCLLDVLLELQGSSELTVPLETTNIKAVIMDIFIAASDTSSAVVEWTMLELLKNPTEMAKAQAEVRQVVFERKLGNNNVDETILHELKFLKMVIKETMRLHPPGPLLVPRESRENCVMNGYHIPAKTKVLVNAWAIGRDPKYWSEAEKFYPERFIDSSIDLKGNNFEFIPFGGGRRMCPGVSFAMADIELILAQLLFHFDWKLPNGITHQNLDMSEVFGMTVRRKGDLYVIPIPINNFRVPSLNFYMELKLLSFPILFSLLLVFVFISIVSKRTQTKNSASKLPPRPWALPLVGNLHQLLCSLPHHSLSNLAKKYGPFMYLKIGQIPTIVVSSPEYAKEILRTHDIIFANRPRTLASQILFYEGKSIIFAPHGEYWRKLRRICMQELLSPSRIHSFQPIREEEMFNMIDQLIASSKVGSSINLTRMVKSLTYGITARVAFGKKSSDHEEFLSLVEEFLKSISGFEFSDVFPSLGFLDWNPRAKYESLKLRASRIMENIIKEHTHHDEEKEKSSGEGEDFVDVLLKFHNNNGDVGFTLTSDNIKAIIFDIFLGGSETSAITVDWAMVEMMRNPRVMKMAQDEVRKIFGKKGLVNIETSINEMKYLKSIVKETLRLHPPAPLLLPRENREKGCIINGYEIPMKTKVIINIWAIGRDQKYWIEPENFMPERFVDCSVDFKGNNFEFLPFGGGRRICPGMSYGVINVEFILALLLYYFDWKLPNKMKYEDLDMKELFGSVVSRKDNLYLVPTTYVPL</sequence>
<dbReference type="PRINTS" id="PR00463">
    <property type="entry name" value="EP450I"/>
</dbReference>
<dbReference type="Proteomes" id="UP000583929">
    <property type="component" value="Unassembled WGS sequence"/>
</dbReference>
<evidence type="ECO:0000256" key="12">
    <source>
        <dbReference type="SAM" id="Phobius"/>
    </source>
</evidence>
<evidence type="ECO:0000256" key="1">
    <source>
        <dbReference type="ARBA" id="ARBA00001971"/>
    </source>
</evidence>
<feature type="transmembrane region" description="Helical" evidence="12">
    <location>
        <begin position="565"/>
        <end position="584"/>
    </location>
</feature>
<evidence type="ECO:0000256" key="7">
    <source>
        <dbReference type="ARBA" id="ARBA00022989"/>
    </source>
</evidence>
<dbReference type="GO" id="GO:0005506">
    <property type="term" value="F:iron ion binding"/>
    <property type="evidence" value="ECO:0007669"/>
    <property type="project" value="InterPro"/>
</dbReference>
<keyword evidence="10" id="KW-0503">Monooxygenase</keyword>
<keyword evidence="14" id="KW-1185">Reference proteome</keyword>
<comment type="cofactor">
    <cofactor evidence="1">
        <name>heme</name>
        <dbReference type="ChEBI" id="CHEBI:30413"/>
    </cofactor>
</comment>
<evidence type="ECO:0000256" key="9">
    <source>
        <dbReference type="ARBA" id="ARBA00023004"/>
    </source>
</evidence>
<evidence type="ECO:0000256" key="10">
    <source>
        <dbReference type="ARBA" id="ARBA00023033"/>
    </source>
</evidence>